<dbReference type="Proteomes" id="UP000462015">
    <property type="component" value="Unassembled WGS sequence"/>
</dbReference>
<dbReference type="AlphaFoldDB" id="A0A6I1ASR5"/>
<evidence type="ECO:0000313" key="2">
    <source>
        <dbReference type="Proteomes" id="UP000462015"/>
    </source>
</evidence>
<proteinExistence type="predicted"/>
<accession>A0A6I1ASR5</accession>
<dbReference type="EMBL" id="WDAL01000037">
    <property type="protein sequence ID" value="KAB6632270.1"/>
    <property type="molecule type" value="Genomic_DNA"/>
</dbReference>
<name>A0A6I1ASR5_PHOVU</name>
<sequence length="378" mass="42100">MADGNILSDFGINILEEEIDDVIFQTNEFLTDATFTGSQGPFWWILQMCMALAALFAIVMAAGMAYKMMVKHEPLDVMKLFRPLAVSIILCWWYPPADTGMAGSGSSWCFLDFLSYIPNCIGSYTHDLYEAEATQIADKFEEVQQLIHVRDTMYNSLQAQADVAHTGTSDPNLIEATMEQTGVDEVTKMEKDAAELWFTSLTAGVIVGIDKIIMLIALIVYRIGWWATIYCQQILLGMLTIFGPIQWAFSLLPKWEGAWAKWLIRYLTVHFYGAMLYFVGFYVLLLFDIVLCIQVENLTAITASEQTMAAYLQNSFFSAGYLMAASIVALKCLNLVPDLAAWMIPEGDTAFSTRNFGEGVAQQTKMTATGGIGTVMRG</sequence>
<organism evidence="1 2">
    <name type="scientific">Phocaeicola vulgatus</name>
    <name type="common">Bacteroides vulgatus</name>
    <dbReference type="NCBI Taxonomy" id="821"/>
    <lineage>
        <taxon>Bacteria</taxon>
        <taxon>Pseudomonadati</taxon>
        <taxon>Bacteroidota</taxon>
        <taxon>Bacteroidia</taxon>
        <taxon>Bacteroidales</taxon>
        <taxon>Bacteroidaceae</taxon>
        <taxon>Phocaeicola</taxon>
    </lineage>
</organism>
<reference evidence="1 2" key="1">
    <citation type="journal article" date="2019" name="Nat. Med.">
        <title>A library of human gut bacterial isolates paired with longitudinal multiomics data enables mechanistic microbiome research.</title>
        <authorList>
            <person name="Poyet M."/>
            <person name="Groussin M."/>
            <person name="Gibbons S.M."/>
            <person name="Avila-Pacheco J."/>
            <person name="Jiang X."/>
            <person name="Kearney S.M."/>
            <person name="Perrotta A.R."/>
            <person name="Berdy B."/>
            <person name="Zhao S."/>
            <person name="Lieberman T.D."/>
            <person name="Swanson P.K."/>
            <person name="Smith M."/>
            <person name="Roesemann S."/>
            <person name="Alexander J.E."/>
            <person name="Rich S.A."/>
            <person name="Livny J."/>
            <person name="Vlamakis H."/>
            <person name="Clish C."/>
            <person name="Bullock K."/>
            <person name="Deik A."/>
            <person name="Scott J."/>
            <person name="Pierce K.A."/>
            <person name="Xavier R.J."/>
            <person name="Alm E.J."/>
        </authorList>
    </citation>
    <scope>NUCLEOTIDE SEQUENCE [LARGE SCALE GENOMIC DNA]</scope>
    <source>
        <strain evidence="1 2">BIOML-A98</strain>
    </source>
</reference>
<evidence type="ECO:0000313" key="1">
    <source>
        <dbReference type="EMBL" id="KAB6632270.1"/>
    </source>
</evidence>
<comment type="caution">
    <text evidence="1">The sequence shown here is derived from an EMBL/GenBank/DDBJ whole genome shotgun (WGS) entry which is preliminary data.</text>
</comment>
<gene>
    <name evidence="1" type="ORF">GAY12_16775</name>
</gene>
<protein>
    <submittedName>
        <fullName evidence="1">Uncharacterized protein</fullName>
    </submittedName>
</protein>